<comment type="caution">
    <text evidence="1">The sequence shown here is derived from an EMBL/GenBank/DDBJ whole genome shotgun (WGS) entry which is preliminary data.</text>
</comment>
<dbReference type="Proteomes" id="UP000765509">
    <property type="component" value="Unassembled WGS sequence"/>
</dbReference>
<sequence>MFHLSEILVTQKISHKSGKEEEKNILHQMTGKGVCIRKGLPKVPFRIKVNQVQQKNWTDAGNVPQMHLLLKYLSTWSMDNKNFTKEEEWEESGPMSHKVLLNLITFQQLLKDMKSWDRYFILLEERST</sequence>
<organism evidence="1 2">
    <name type="scientific">Austropuccinia psidii MF-1</name>
    <dbReference type="NCBI Taxonomy" id="1389203"/>
    <lineage>
        <taxon>Eukaryota</taxon>
        <taxon>Fungi</taxon>
        <taxon>Dikarya</taxon>
        <taxon>Basidiomycota</taxon>
        <taxon>Pucciniomycotina</taxon>
        <taxon>Pucciniomycetes</taxon>
        <taxon>Pucciniales</taxon>
        <taxon>Sphaerophragmiaceae</taxon>
        <taxon>Austropuccinia</taxon>
    </lineage>
</organism>
<proteinExistence type="predicted"/>
<accession>A0A9Q3FMI3</accession>
<dbReference type="EMBL" id="AVOT02045864">
    <property type="protein sequence ID" value="MBW0541192.1"/>
    <property type="molecule type" value="Genomic_DNA"/>
</dbReference>
<name>A0A9Q3FMI3_9BASI</name>
<evidence type="ECO:0000313" key="2">
    <source>
        <dbReference type="Proteomes" id="UP000765509"/>
    </source>
</evidence>
<protein>
    <submittedName>
        <fullName evidence="1">Uncharacterized protein</fullName>
    </submittedName>
</protein>
<dbReference type="AlphaFoldDB" id="A0A9Q3FMI3"/>
<reference evidence="1" key="1">
    <citation type="submission" date="2021-03" db="EMBL/GenBank/DDBJ databases">
        <title>Draft genome sequence of rust myrtle Austropuccinia psidii MF-1, a brazilian biotype.</title>
        <authorList>
            <person name="Quecine M.C."/>
            <person name="Pachon D.M.R."/>
            <person name="Bonatelli M.L."/>
            <person name="Correr F.H."/>
            <person name="Franceschini L.M."/>
            <person name="Leite T.F."/>
            <person name="Margarido G.R.A."/>
            <person name="Almeida C.A."/>
            <person name="Ferrarezi J.A."/>
            <person name="Labate C.A."/>
        </authorList>
    </citation>
    <scope>NUCLEOTIDE SEQUENCE</scope>
    <source>
        <strain evidence="1">MF-1</strain>
    </source>
</reference>
<keyword evidence="2" id="KW-1185">Reference proteome</keyword>
<gene>
    <name evidence="1" type="ORF">O181_080907</name>
</gene>
<evidence type="ECO:0000313" key="1">
    <source>
        <dbReference type="EMBL" id="MBW0541192.1"/>
    </source>
</evidence>